<dbReference type="SUPFAM" id="SSF161098">
    <property type="entry name" value="MetI-like"/>
    <property type="match status" value="1"/>
</dbReference>
<feature type="transmembrane region" description="Helical" evidence="8">
    <location>
        <begin position="127"/>
        <end position="146"/>
    </location>
</feature>
<keyword evidence="11" id="KW-1185">Reference proteome</keyword>
<name>A0A1H3LX69_9FIRM</name>
<evidence type="ECO:0000256" key="3">
    <source>
        <dbReference type="ARBA" id="ARBA00022475"/>
    </source>
</evidence>
<dbReference type="STRING" id="415015.SAMN05660462_00646"/>
<evidence type="ECO:0000259" key="9">
    <source>
        <dbReference type="PROSITE" id="PS50928"/>
    </source>
</evidence>
<keyword evidence="2 8" id="KW-0813">Transport</keyword>
<feature type="transmembrane region" description="Helical" evidence="8">
    <location>
        <begin position="175"/>
        <end position="196"/>
    </location>
</feature>
<evidence type="ECO:0000313" key="11">
    <source>
        <dbReference type="Proteomes" id="UP000198625"/>
    </source>
</evidence>
<dbReference type="AlphaFoldDB" id="A0A1H3LX69"/>
<dbReference type="OrthoDB" id="9782004at2"/>
<evidence type="ECO:0000256" key="2">
    <source>
        <dbReference type="ARBA" id="ARBA00022448"/>
    </source>
</evidence>
<evidence type="ECO:0000256" key="5">
    <source>
        <dbReference type="ARBA" id="ARBA00022692"/>
    </source>
</evidence>
<dbReference type="Pfam" id="PF00528">
    <property type="entry name" value="BPD_transp_1"/>
    <property type="match status" value="1"/>
</dbReference>
<feature type="domain" description="ABC transmembrane type-1" evidence="9">
    <location>
        <begin position="62"/>
        <end position="250"/>
    </location>
</feature>
<dbReference type="CDD" id="cd06261">
    <property type="entry name" value="TM_PBP2"/>
    <property type="match status" value="1"/>
</dbReference>
<comment type="similarity">
    <text evidence="8">Belongs to the binding-protein-dependent transport system permease family.</text>
</comment>
<evidence type="ECO:0000256" key="6">
    <source>
        <dbReference type="ARBA" id="ARBA00022989"/>
    </source>
</evidence>
<keyword evidence="5 8" id="KW-0812">Transmembrane</keyword>
<dbReference type="InterPro" id="IPR000515">
    <property type="entry name" value="MetI-like"/>
</dbReference>
<evidence type="ECO:0000256" key="4">
    <source>
        <dbReference type="ARBA" id="ARBA00022519"/>
    </source>
</evidence>
<keyword evidence="4" id="KW-0997">Cell inner membrane</keyword>
<dbReference type="EMBL" id="FNQE01000005">
    <property type="protein sequence ID" value="SDY69117.1"/>
    <property type="molecule type" value="Genomic_DNA"/>
</dbReference>
<dbReference type="GO" id="GO:0005886">
    <property type="term" value="C:plasma membrane"/>
    <property type="evidence" value="ECO:0007669"/>
    <property type="project" value="UniProtKB-SubCell"/>
</dbReference>
<dbReference type="RefSeq" id="WP_091727138.1">
    <property type="nucleotide sequence ID" value="NZ_FNQE01000005.1"/>
</dbReference>
<organism evidence="10 11">
    <name type="scientific">Proteiniborus ethanoligenes</name>
    <dbReference type="NCBI Taxonomy" id="415015"/>
    <lineage>
        <taxon>Bacteria</taxon>
        <taxon>Bacillati</taxon>
        <taxon>Bacillota</taxon>
        <taxon>Clostridia</taxon>
        <taxon>Eubacteriales</taxon>
        <taxon>Proteiniborus</taxon>
    </lineage>
</organism>
<dbReference type="GO" id="GO:0055085">
    <property type="term" value="P:transmembrane transport"/>
    <property type="evidence" value="ECO:0007669"/>
    <property type="project" value="InterPro"/>
</dbReference>
<dbReference type="PANTHER" id="PTHR43357">
    <property type="entry name" value="INNER MEMBRANE ABC TRANSPORTER PERMEASE PROTEIN YDCV"/>
    <property type="match status" value="1"/>
</dbReference>
<gene>
    <name evidence="10" type="ORF">SAMN05660462_00646</name>
</gene>
<reference evidence="10 11" key="1">
    <citation type="submission" date="2016-10" db="EMBL/GenBank/DDBJ databases">
        <authorList>
            <person name="de Groot N.N."/>
        </authorList>
    </citation>
    <scope>NUCLEOTIDE SEQUENCE [LARGE SCALE GENOMIC DNA]</scope>
    <source>
        <strain evidence="10 11">DSM 21650</strain>
    </source>
</reference>
<feature type="transmembrane region" description="Helical" evidence="8">
    <location>
        <begin position="7"/>
        <end position="31"/>
    </location>
</feature>
<dbReference type="PROSITE" id="PS50928">
    <property type="entry name" value="ABC_TM1"/>
    <property type="match status" value="1"/>
</dbReference>
<keyword evidence="6 8" id="KW-1133">Transmembrane helix</keyword>
<keyword evidence="3" id="KW-1003">Cell membrane</keyword>
<dbReference type="Gene3D" id="1.10.3720.10">
    <property type="entry name" value="MetI-like"/>
    <property type="match status" value="1"/>
</dbReference>
<evidence type="ECO:0000256" key="8">
    <source>
        <dbReference type="RuleBase" id="RU363032"/>
    </source>
</evidence>
<dbReference type="Proteomes" id="UP000198625">
    <property type="component" value="Unassembled WGS sequence"/>
</dbReference>
<evidence type="ECO:0000313" key="10">
    <source>
        <dbReference type="EMBL" id="SDY69117.1"/>
    </source>
</evidence>
<dbReference type="InterPro" id="IPR035906">
    <property type="entry name" value="MetI-like_sf"/>
</dbReference>
<feature type="transmembrane region" description="Helical" evidence="8">
    <location>
        <begin position="231"/>
        <end position="250"/>
    </location>
</feature>
<evidence type="ECO:0000256" key="7">
    <source>
        <dbReference type="ARBA" id="ARBA00023136"/>
    </source>
</evidence>
<evidence type="ECO:0000256" key="1">
    <source>
        <dbReference type="ARBA" id="ARBA00004429"/>
    </source>
</evidence>
<comment type="subcellular location">
    <subcellularLocation>
        <location evidence="1">Cell inner membrane</location>
        <topology evidence="1">Multi-pass membrane protein</topology>
    </subcellularLocation>
    <subcellularLocation>
        <location evidence="8">Cell membrane</location>
        <topology evidence="8">Multi-pass membrane protein</topology>
    </subcellularLocation>
</comment>
<proteinExistence type="inferred from homology"/>
<feature type="transmembrane region" description="Helical" evidence="8">
    <location>
        <begin position="97"/>
        <end position="121"/>
    </location>
</feature>
<sequence length="261" mass="29072">MNKKSKGLSIFAFLVYFFLLAPLAIIIATSFGPDKSLIFPPKGFSLKWMMNIFKIEMFRKTFLISMQLSVIGTIIALIMGIPAAYALSRYNFKGKNFFNSIFLSPVLIPGIVLGFSLLKYLVIYSKLNVYTSLLIGHVIIIIPYIIRVISSSLSTFDYSIEEASMSLGANKIKTFFVVVLPNIRSGVIAAFILAFINSFNNVPVSVFLTGPGVSTLPIQMLIHVEYNFDPTIAALSVVLMLMTAILMFIIERTLGLRYFAK</sequence>
<feature type="transmembrane region" description="Helical" evidence="8">
    <location>
        <begin position="62"/>
        <end position="85"/>
    </location>
</feature>
<dbReference type="PANTHER" id="PTHR43357:SF4">
    <property type="entry name" value="INNER MEMBRANE ABC TRANSPORTER PERMEASE PROTEIN YDCV"/>
    <property type="match status" value="1"/>
</dbReference>
<accession>A0A1H3LX69</accession>
<protein>
    <submittedName>
        <fullName evidence="10">Putative spermidine/putrescine transport system permease protein</fullName>
    </submittedName>
</protein>
<keyword evidence="7 8" id="KW-0472">Membrane</keyword>